<dbReference type="InterPro" id="IPR002516">
    <property type="entry name" value="Glyco_trans_11"/>
</dbReference>
<name>A0A6C0FBU0_9ZZZZ</name>
<proteinExistence type="predicted"/>
<dbReference type="PANTHER" id="PTHR11927">
    <property type="entry name" value="GALACTOSIDE 2-L-FUCOSYLTRANSFERASE"/>
    <property type="match status" value="1"/>
</dbReference>
<sequence>MKYVTCEIMGGLGNQLFQIFATIAYAMKHNWTFVFPYSEELWGHNGPRYTAWDSFLKDLKKYTVIDKENEMISTYLPSFPIYREDKFSYKELPCNNNFMFLKLHGYFQSYKYFEKYYDKITNLINLNQQIKEVYENNKELLSDEYNISMHFRVGDYKQLQEYHPIMPFRYYYNSLKYILDNKKEENVKIIYFCEKHDIDFVNETIAKLKLHYEDLKFIRANDEIQDWQQMLLMSCCHANIIANSSFSWWGAYFNNNPKKIVCYPNKWFGPSMSSDHHEISDLVPSTWNQINIRKEGEY</sequence>
<reference evidence="3" key="1">
    <citation type="journal article" date="2020" name="Nature">
        <title>Giant virus diversity and host interactions through global metagenomics.</title>
        <authorList>
            <person name="Schulz F."/>
            <person name="Roux S."/>
            <person name="Paez-Espino D."/>
            <person name="Jungbluth S."/>
            <person name="Walsh D.A."/>
            <person name="Denef V.J."/>
            <person name="McMahon K.D."/>
            <person name="Konstantinidis K.T."/>
            <person name="Eloe-Fadrosh E.A."/>
            <person name="Kyrpides N.C."/>
            <person name="Woyke T."/>
        </authorList>
    </citation>
    <scope>NUCLEOTIDE SEQUENCE</scope>
    <source>
        <strain evidence="3">GVMAG-S-ERX556049-19</strain>
    </source>
</reference>
<keyword evidence="2" id="KW-0808">Transferase</keyword>
<organism evidence="3">
    <name type="scientific">viral metagenome</name>
    <dbReference type="NCBI Taxonomy" id="1070528"/>
    <lineage>
        <taxon>unclassified sequences</taxon>
        <taxon>metagenomes</taxon>
        <taxon>organismal metagenomes</taxon>
    </lineage>
</organism>
<dbReference type="PANTHER" id="PTHR11927:SF9">
    <property type="entry name" value="L-FUCOSYLTRANSFERASE"/>
    <property type="match status" value="1"/>
</dbReference>
<dbReference type="AlphaFoldDB" id="A0A6C0FBU0"/>
<dbReference type="CDD" id="cd11301">
    <property type="entry name" value="Fut1_Fut2_like"/>
    <property type="match status" value="1"/>
</dbReference>
<evidence type="ECO:0000256" key="1">
    <source>
        <dbReference type="ARBA" id="ARBA00022676"/>
    </source>
</evidence>
<evidence type="ECO:0000313" key="3">
    <source>
        <dbReference type="EMBL" id="QHT38019.1"/>
    </source>
</evidence>
<dbReference type="GO" id="GO:0005975">
    <property type="term" value="P:carbohydrate metabolic process"/>
    <property type="evidence" value="ECO:0007669"/>
    <property type="project" value="InterPro"/>
</dbReference>
<evidence type="ECO:0008006" key="4">
    <source>
        <dbReference type="Google" id="ProtNLM"/>
    </source>
</evidence>
<dbReference type="GO" id="GO:0016020">
    <property type="term" value="C:membrane"/>
    <property type="evidence" value="ECO:0007669"/>
    <property type="project" value="InterPro"/>
</dbReference>
<accession>A0A6C0FBU0</accession>
<protein>
    <recommendedName>
        <fullName evidence="4">Alpha-1,2-fucosyltransferase</fullName>
    </recommendedName>
</protein>
<keyword evidence="1" id="KW-0328">Glycosyltransferase</keyword>
<evidence type="ECO:0000256" key="2">
    <source>
        <dbReference type="ARBA" id="ARBA00022679"/>
    </source>
</evidence>
<dbReference type="Pfam" id="PF01531">
    <property type="entry name" value="Glyco_transf_11"/>
    <property type="match status" value="1"/>
</dbReference>
<dbReference type="GO" id="GO:0008107">
    <property type="term" value="F:galactoside 2-alpha-L-fucosyltransferase activity"/>
    <property type="evidence" value="ECO:0007669"/>
    <property type="project" value="InterPro"/>
</dbReference>
<dbReference type="EMBL" id="MN738824">
    <property type="protein sequence ID" value="QHT38019.1"/>
    <property type="molecule type" value="Genomic_DNA"/>
</dbReference>